<dbReference type="Proteomes" id="UP000887564">
    <property type="component" value="Unplaced"/>
</dbReference>
<dbReference type="WBParaSite" id="PEQ_0000134901-mRNA-1">
    <property type="protein sequence ID" value="PEQ_0000134901-mRNA-1"/>
    <property type="gene ID" value="PEQ_0000134901"/>
</dbReference>
<proteinExistence type="predicted"/>
<accession>A0A914R411</accession>
<feature type="transmembrane region" description="Helical" evidence="1">
    <location>
        <begin position="17"/>
        <end position="36"/>
    </location>
</feature>
<dbReference type="AlphaFoldDB" id="A0A914R411"/>
<evidence type="ECO:0000313" key="2">
    <source>
        <dbReference type="Proteomes" id="UP000887564"/>
    </source>
</evidence>
<evidence type="ECO:0000256" key="1">
    <source>
        <dbReference type="SAM" id="Phobius"/>
    </source>
</evidence>
<keyword evidence="2" id="KW-1185">Reference proteome</keyword>
<evidence type="ECO:0000313" key="3">
    <source>
        <dbReference type="WBParaSite" id="PEQ_0000134901-mRNA-1"/>
    </source>
</evidence>
<keyword evidence="1" id="KW-0472">Membrane</keyword>
<reference evidence="3" key="1">
    <citation type="submission" date="2022-11" db="UniProtKB">
        <authorList>
            <consortium name="WormBaseParasite"/>
        </authorList>
    </citation>
    <scope>IDENTIFICATION</scope>
</reference>
<protein>
    <submittedName>
        <fullName evidence="3">Cytochrome b</fullName>
    </submittedName>
</protein>
<keyword evidence="1" id="KW-1133">Transmembrane helix</keyword>
<organism evidence="2 3">
    <name type="scientific">Parascaris equorum</name>
    <name type="common">Equine roundworm</name>
    <dbReference type="NCBI Taxonomy" id="6256"/>
    <lineage>
        <taxon>Eukaryota</taxon>
        <taxon>Metazoa</taxon>
        <taxon>Ecdysozoa</taxon>
        <taxon>Nematoda</taxon>
        <taxon>Chromadorea</taxon>
        <taxon>Rhabditida</taxon>
        <taxon>Spirurina</taxon>
        <taxon>Ascaridomorpha</taxon>
        <taxon>Ascaridoidea</taxon>
        <taxon>Ascarididae</taxon>
        <taxon>Parascaris</taxon>
    </lineage>
</organism>
<name>A0A914R411_PAREQ</name>
<keyword evidence="1" id="KW-0812">Transmembrane</keyword>
<sequence length="38" mass="4562">MTPFTIALYNWNNETAFNFHSSFIGLLFIFLHVWLLSR</sequence>